<dbReference type="AlphaFoldDB" id="A0A2Z4ILJ7"/>
<reference evidence="7 8" key="1">
    <citation type="submission" date="2018-06" db="EMBL/GenBank/DDBJ databases">
        <title>Echinicola strongylocentroti sp. nov., isolated from a sea urchin Strongylocentrotus intermedius.</title>
        <authorList>
            <person name="Bae S.S."/>
        </authorList>
    </citation>
    <scope>NUCLEOTIDE SEQUENCE [LARGE SCALE GENOMIC DNA]</scope>
    <source>
        <strain evidence="7 8">MEBiC08714</strain>
    </source>
</reference>
<dbReference type="NCBIfam" id="TIGR02937">
    <property type="entry name" value="sigma70-ECF"/>
    <property type="match status" value="1"/>
</dbReference>
<dbReference type="GO" id="GO:0003677">
    <property type="term" value="F:DNA binding"/>
    <property type="evidence" value="ECO:0007669"/>
    <property type="project" value="InterPro"/>
</dbReference>
<keyword evidence="4" id="KW-0804">Transcription</keyword>
<dbReference type="Proteomes" id="UP000248688">
    <property type="component" value="Chromosome"/>
</dbReference>
<dbReference type="InterPro" id="IPR014327">
    <property type="entry name" value="RNA_pol_sigma70_bacteroid"/>
</dbReference>
<dbReference type="Gene3D" id="1.10.10.10">
    <property type="entry name" value="Winged helix-like DNA-binding domain superfamily/Winged helix DNA-binding domain"/>
    <property type="match status" value="1"/>
</dbReference>
<feature type="domain" description="RNA polymerase sigma factor 70 region 4 type 2" evidence="6">
    <location>
        <begin position="132"/>
        <end position="179"/>
    </location>
</feature>
<sequence>MFKKCQIMRRLIKYKEKELVTLMKEGELAAFDELYYRYAPRVIGFAKSVFHNNDIAEDAVQEVFVKVWEKRGGIDEALNFKSYLFTAVKHQVYNRIRQVKHTVGLEEMAQPVYHEVSGLEELEYKEFEQTALNLIDSLPGVQKQVFKLSRLEGVSHKEIAEKLGVSVRTVEHHCYLATKFLKGQLLQQASVITLTLFSLIFLHN</sequence>
<dbReference type="InterPro" id="IPR013324">
    <property type="entry name" value="RNA_pol_sigma_r3/r4-like"/>
</dbReference>
<keyword evidence="2" id="KW-0805">Transcription regulation</keyword>
<evidence type="ECO:0000256" key="4">
    <source>
        <dbReference type="ARBA" id="ARBA00023163"/>
    </source>
</evidence>
<dbReference type="OrthoDB" id="799938at2"/>
<gene>
    <name evidence="7" type="ORF">DN752_16530</name>
</gene>
<name>A0A2Z4ILJ7_9BACT</name>
<proteinExistence type="inferred from homology"/>
<dbReference type="GO" id="GO:0016987">
    <property type="term" value="F:sigma factor activity"/>
    <property type="evidence" value="ECO:0007669"/>
    <property type="project" value="UniProtKB-KW"/>
</dbReference>
<organism evidence="7 8">
    <name type="scientific">Echinicola strongylocentroti</name>
    <dbReference type="NCBI Taxonomy" id="1795355"/>
    <lineage>
        <taxon>Bacteria</taxon>
        <taxon>Pseudomonadati</taxon>
        <taxon>Bacteroidota</taxon>
        <taxon>Cytophagia</taxon>
        <taxon>Cytophagales</taxon>
        <taxon>Cyclobacteriaceae</taxon>
        <taxon>Echinicola</taxon>
    </lineage>
</organism>
<dbReference type="SUPFAM" id="SSF88946">
    <property type="entry name" value="Sigma2 domain of RNA polymerase sigma factors"/>
    <property type="match status" value="1"/>
</dbReference>
<dbReference type="InterPro" id="IPR014284">
    <property type="entry name" value="RNA_pol_sigma-70_dom"/>
</dbReference>
<evidence type="ECO:0000313" key="7">
    <source>
        <dbReference type="EMBL" id="AWW31599.1"/>
    </source>
</evidence>
<dbReference type="GO" id="GO:0006352">
    <property type="term" value="P:DNA-templated transcription initiation"/>
    <property type="evidence" value="ECO:0007669"/>
    <property type="project" value="InterPro"/>
</dbReference>
<dbReference type="EMBL" id="CP030041">
    <property type="protein sequence ID" value="AWW31599.1"/>
    <property type="molecule type" value="Genomic_DNA"/>
</dbReference>
<dbReference type="KEGG" id="est:DN752_16530"/>
<dbReference type="InterPro" id="IPR013325">
    <property type="entry name" value="RNA_pol_sigma_r2"/>
</dbReference>
<comment type="similarity">
    <text evidence="1">Belongs to the sigma-70 factor family. ECF subfamily.</text>
</comment>
<feature type="domain" description="RNA polymerase sigma-70 region 2" evidence="5">
    <location>
        <begin position="34"/>
        <end position="100"/>
    </location>
</feature>
<accession>A0A2Z4ILJ7</accession>
<dbReference type="InterPro" id="IPR013249">
    <property type="entry name" value="RNA_pol_sigma70_r4_t2"/>
</dbReference>
<dbReference type="Pfam" id="PF04542">
    <property type="entry name" value="Sigma70_r2"/>
    <property type="match status" value="1"/>
</dbReference>
<dbReference type="Pfam" id="PF08281">
    <property type="entry name" value="Sigma70_r4_2"/>
    <property type="match status" value="1"/>
</dbReference>
<evidence type="ECO:0000259" key="5">
    <source>
        <dbReference type="Pfam" id="PF04542"/>
    </source>
</evidence>
<dbReference type="NCBIfam" id="TIGR02985">
    <property type="entry name" value="Sig70_bacteroi1"/>
    <property type="match status" value="1"/>
</dbReference>
<dbReference type="InterPro" id="IPR039425">
    <property type="entry name" value="RNA_pol_sigma-70-like"/>
</dbReference>
<dbReference type="InterPro" id="IPR036388">
    <property type="entry name" value="WH-like_DNA-bd_sf"/>
</dbReference>
<evidence type="ECO:0000256" key="3">
    <source>
        <dbReference type="ARBA" id="ARBA00023082"/>
    </source>
</evidence>
<dbReference type="SUPFAM" id="SSF88659">
    <property type="entry name" value="Sigma3 and sigma4 domains of RNA polymerase sigma factors"/>
    <property type="match status" value="1"/>
</dbReference>
<evidence type="ECO:0000256" key="2">
    <source>
        <dbReference type="ARBA" id="ARBA00023015"/>
    </source>
</evidence>
<protein>
    <submittedName>
        <fullName evidence="7">RNA polymerase sigma-70 factor</fullName>
    </submittedName>
</protein>
<evidence type="ECO:0000313" key="8">
    <source>
        <dbReference type="Proteomes" id="UP000248688"/>
    </source>
</evidence>
<dbReference type="PANTHER" id="PTHR43133:SF46">
    <property type="entry name" value="RNA POLYMERASE SIGMA-70 FACTOR ECF SUBFAMILY"/>
    <property type="match status" value="1"/>
</dbReference>
<evidence type="ECO:0000259" key="6">
    <source>
        <dbReference type="Pfam" id="PF08281"/>
    </source>
</evidence>
<dbReference type="Gene3D" id="1.10.1740.10">
    <property type="match status" value="1"/>
</dbReference>
<keyword evidence="8" id="KW-1185">Reference proteome</keyword>
<evidence type="ECO:0000256" key="1">
    <source>
        <dbReference type="ARBA" id="ARBA00010641"/>
    </source>
</evidence>
<keyword evidence="3" id="KW-0731">Sigma factor</keyword>
<dbReference type="InterPro" id="IPR007627">
    <property type="entry name" value="RNA_pol_sigma70_r2"/>
</dbReference>
<dbReference type="PANTHER" id="PTHR43133">
    <property type="entry name" value="RNA POLYMERASE ECF-TYPE SIGMA FACTO"/>
    <property type="match status" value="1"/>
</dbReference>